<dbReference type="InterPro" id="IPR006089">
    <property type="entry name" value="Acyl-CoA_DH_CS"/>
</dbReference>
<dbReference type="AlphaFoldDB" id="A0A9P7BYT0"/>
<dbReference type="PROSITE" id="PS00072">
    <property type="entry name" value="ACYL_COA_DH_1"/>
    <property type="match status" value="1"/>
</dbReference>
<dbReference type="InterPro" id="IPR009100">
    <property type="entry name" value="AcylCoA_DH/oxidase_NM_dom_sf"/>
</dbReference>
<proteinExistence type="predicted"/>
<dbReference type="InterPro" id="IPR046373">
    <property type="entry name" value="Acyl-CoA_Oxase/DH_mid-dom_sf"/>
</dbReference>
<dbReference type="PANTHER" id="PTHR48083:SF28">
    <property type="entry name" value="ACYL-COA DEHYDROGENASE FAMILY PROTEIN (AFU_ORTHOLOGUE AFUA_6G10880)-RELATED"/>
    <property type="match status" value="1"/>
</dbReference>
<dbReference type="Gene3D" id="2.40.110.10">
    <property type="entry name" value="Butyryl-CoA Dehydrogenase, subunit A, domain 2"/>
    <property type="match status" value="1"/>
</dbReference>
<dbReference type="InterPro" id="IPR006091">
    <property type="entry name" value="Acyl-CoA_Oxase/DH_mid-dom"/>
</dbReference>
<reference evidence="3" key="1">
    <citation type="journal article" date="2020" name="Microb. Genom.">
        <title>Genetic diversity of clinical and environmental Mucorales isolates obtained from an investigation of mucormycosis cases among solid organ transplant recipients.</title>
        <authorList>
            <person name="Nguyen M.H."/>
            <person name="Kaul D."/>
            <person name="Muto C."/>
            <person name="Cheng S.J."/>
            <person name="Richter R.A."/>
            <person name="Bruno V.M."/>
            <person name="Liu G."/>
            <person name="Beyhan S."/>
            <person name="Sundermann A.J."/>
            <person name="Mounaud S."/>
            <person name="Pasculle A.W."/>
            <person name="Nierman W.C."/>
            <person name="Driscoll E."/>
            <person name="Cumbie R."/>
            <person name="Clancy C.J."/>
            <person name="Dupont C.L."/>
        </authorList>
    </citation>
    <scope>NUCLEOTIDE SEQUENCE</scope>
    <source>
        <strain evidence="3">GL16</strain>
    </source>
</reference>
<sequence>MMISIPTVLNFGPPALKAKVVPEVLSGKKRMALAITEPYAGSDVASMRTVAVKTPDGKHYVVNGTKKWITSGKRSK</sequence>
<dbReference type="InterPro" id="IPR037069">
    <property type="entry name" value="AcylCoA_DH/ox_N_sf"/>
</dbReference>
<comment type="caution">
    <text evidence="3">The sequence shown here is derived from an EMBL/GenBank/DDBJ whole genome shotgun (WGS) entry which is preliminary data.</text>
</comment>
<accession>A0A9P7BYT0</accession>
<evidence type="ECO:0000259" key="2">
    <source>
        <dbReference type="Pfam" id="PF02770"/>
    </source>
</evidence>
<evidence type="ECO:0000256" key="1">
    <source>
        <dbReference type="ARBA" id="ARBA00023002"/>
    </source>
</evidence>
<dbReference type="SUPFAM" id="SSF56645">
    <property type="entry name" value="Acyl-CoA dehydrogenase NM domain-like"/>
    <property type="match status" value="1"/>
</dbReference>
<dbReference type="Pfam" id="PF02770">
    <property type="entry name" value="Acyl-CoA_dh_M"/>
    <property type="match status" value="1"/>
</dbReference>
<dbReference type="GO" id="GO:0050660">
    <property type="term" value="F:flavin adenine dinucleotide binding"/>
    <property type="evidence" value="ECO:0007669"/>
    <property type="project" value="InterPro"/>
</dbReference>
<keyword evidence="1" id="KW-0560">Oxidoreductase</keyword>
<dbReference type="EMBL" id="JAANIT010014555">
    <property type="protein sequence ID" value="KAG1521264.1"/>
    <property type="molecule type" value="Genomic_DNA"/>
</dbReference>
<evidence type="ECO:0000313" key="4">
    <source>
        <dbReference type="Proteomes" id="UP000717996"/>
    </source>
</evidence>
<dbReference type="Gene3D" id="1.10.540.10">
    <property type="entry name" value="Acyl-CoA dehydrogenase/oxidase, N-terminal domain"/>
    <property type="match status" value="1"/>
</dbReference>
<protein>
    <recommendedName>
        <fullName evidence="2">Acyl-CoA oxidase/dehydrogenase middle domain-containing protein</fullName>
    </recommendedName>
</protein>
<dbReference type="GO" id="GO:0003995">
    <property type="term" value="F:acyl-CoA dehydrogenase activity"/>
    <property type="evidence" value="ECO:0007669"/>
    <property type="project" value="InterPro"/>
</dbReference>
<evidence type="ECO:0000313" key="3">
    <source>
        <dbReference type="EMBL" id="KAG1521264.1"/>
    </source>
</evidence>
<dbReference type="GO" id="GO:0005737">
    <property type="term" value="C:cytoplasm"/>
    <property type="evidence" value="ECO:0007669"/>
    <property type="project" value="TreeGrafter"/>
</dbReference>
<name>A0A9P7BYT0_RHIOR</name>
<dbReference type="PANTHER" id="PTHR48083">
    <property type="entry name" value="MEDIUM-CHAIN SPECIFIC ACYL-COA DEHYDROGENASE, MITOCHONDRIAL-RELATED"/>
    <property type="match status" value="1"/>
</dbReference>
<dbReference type="GO" id="GO:0033539">
    <property type="term" value="P:fatty acid beta-oxidation using acyl-CoA dehydrogenase"/>
    <property type="evidence" value="ECO:0007669"/>
    <property type="project" value="TreeGrafter"/>
</dbReference>
<gene>
    <name evidence="3" type="ORF">G6F51_014691</name>
</gene>
<dbReference type="InterPro" id="IPR050741">
    <property type="entry name" value="Acyl-CoA_dehydrogenase"/>
</dbReference>
<feature type="domain" description="Acyl-CoA oxidase/dehydrogenase middle" evidence="2">
    <location>
        <begin position="32"/>
        <end position="75"/>
    </location>
</feature>
<organism evidence="3 4">
    <name type="scientific">Rhizopus oryzae</name>
    <name type="common">Mucormycosis agent</name>
    <name type="synonym">Rhizopus arrhizus var. delemar</name>
    <dbReference type="NCBI Taxonomy" id="64495"/>
    <lineage>
        <taxon>Eukaryota</taxon>
        <taxon>Fungi</taxon>
        <taxon>Fungi incertae sedis</taxon>
        <taxon>Mucoromycota</taxon>
        <taxon>Mucoromycotina</taxon>
        <taxon>Mucoromycetes</taxon>
        <taxon>Mucorales</taxon>
        <taxon>Mucorineae</taxon>
        <taxon>Rhizopodaceae</taxon>
        <taxon>Rhizopus</taxon>
    </lineage>
</organism>
<dbReference type="Proteomes" id="UP000717996">
    <property type="component" value="Unassembled WGS sequence"/>
</dbReference>